<dbReference type="GO" id="GO:0046961">
    <property type="term" value="F:proton-transporting ATPase activity, rotational mechanism"/>
    <property type="evidence" value="ECO:0007669"/>
    <property type="project" value="InterPro"/>
</dbReference>
<dbReference type="Pfam" id="PF01991">
    <property type="entry name" value="vATP-synt_E"/>
    <property type="match status" value="1"/>
</dbReference>
<evidence type="ECO:0000313" key="6">
    <source>
        <dbReference type="EMBL" id="RJP24189.1"/>
    </source>
</evidence>
<keyword evidence="2 4" id="KW-0813">Transport</keyword>
<dbReference type="Gene3D" id="3.30.2320.30">
    <property type="entry name" value="ATP synthase, E subunit, C-terminal"/>
    <property type="match status" value="1"/>
</dbReference>
<comment type="function">
    <text evidence="4">Produces ATP from ADP in the presence of a proton gradient across the membrane.</text>
</comment>
<dbReference type="GO" id="GO:0046933">
    <property type="term" value="F:proton-transporting ATP synthase activity, rotational mechanism"/>
    <property type="evidence" value="ECO:0007669"/>
    <property type="project" value="UniProtKB-UniRule"/>
</dbReference>
<dbReference type="HAMAP" id="MF_00311">
    <property type="entry name" value="ATP_synth_E_arch"/>
    <property type="match status" value="1"/>
</dbReference>
<keyword evidence="5" id="KW-0175">Coiled coil</keyword>
<evidence type="ECO:0000313" key="7">
    <source>
        <dbReference type="Proteomes" id="UP000265882"/>
    </source>
</evidence>
<dbReference type="Proteomes" id="UP000265882">
    <property type="component" value="Unassembled WGS sequence"/>
</dbReference>
<dbReference type="AlphaFoldDB" id="A0A3A4NZA8"/>
<protein>
    <recommendedName>
        <fullName evidence="4">V-type proton ATPase subunit E</fullName>
    </recommendedName>
    <alternativeName>
        <fullName evidence="4">V-ATPase subunit E</fullName>
    </alternativeName>
</protein>
<evidence type="ECO:0000256" key="3">
    <source>
        <dbReference type="ARBA" id="ARBA00023065"/>
    </source>
</evidence>
<dbReference type="InterPro" id="IPR002842">
    <property type="entry name" value="ATPase_V1_Esu"/>
</dbReference>
<dbReference type="EMBL" id="QZKU01000039">
    <property type="protein sequence ID" value="RJP24189.1"/>
    <property type="molecule type" value="Genomic_DNA"/>
</dbReference>
<dbReference type="Gene3D" id="1.20.5.620">
    <property type="entry name" value="F1F0 ATP synthase subunit B, membrane domain"/>
    <property type="match status" value="1"/>
</dbReference>
<reference evidence="6 7" key="1">
    <citation type="journal article" date="2017" name="ISME J.">
        <title>Energy and carbon metabolisms in a deep terrestrial subsurface fluid microbial community.</title>
        <authorList>
            <person name="Momper L."/>
            <person name="Jungbluth S.P."/>
            <person name="Lee M.D."/>
            <person name="Amend J.P."/>
        </authorList>
    </citation>
    <scope>NUCLEOTIDE SEQUENCE [LARGE SCALE GENOMIC DNA]</scope>
    <source>
        <strain evidence="6">SURF_5</strain>
    </source>
</reference>
<keyword evidence="3 4" id="KW-0406">Ion transport</keyword>
<comment type="caution">
    <text evidence="6">The sequence shown here is derived from an EMBL/GenBank/DDBJ whole genome shotgun (WGS) entry which is preliminary data.</text>
</comment>
<feature type="coiled-coil region" evidence="5">
    <location>
        <begin position="26"/>
        <end position="53"/>
    </location>
</feature>
<dbReference type="InterPro" id="IPR038495">
    <property type="entry name" value="ATPase_E_C"/>
</dbReference>
<dbReference type="GO" id="GO:0005524">
    <property type="term" value="F:ATP binding"/>
    <property type="evidence" value="ECO:0007669"/>
    <property type="project" value="UniProtKB-UniRule"/>
</dbReference>
<keyword evidence="4" id="KW-0066">ATP synthesis</keyword>
<proteinExistence type="inferred from homology"/>
<organism evidence="6 7">
    <name type="scientific">Abyssobacteria bacterium (strain SURF_5)</name>
    <dbReference type="NCBI Taxonomy" id="2093360"/>
    <lineage>
        <taxon>Bacteria</taxon>
        <taxon>Pseudomonadati</taxon>
        <taxon>Candidatus Hydrogenedentota</taxon>
        <taxon>Candidatus Abyssobacteria</taxon>
    </lineage>
</organism>
<name>A0A3A4NZA8_ABYX5</name>
<keyword evidence="4" id="KW-0375">Hydrogen ion transport</keyword>
<dbReference type="SUPFAM" id="SSF160527">
    <property type="entry name" value="V-type ATPase subunit E-like"/>
    <property type="match status" value="1"/>
</dbReference>
<evidence type="ECO:0000256" key="5">
    <source>
        <dbReference type="SAM" id="Coils"/>
    </source>
</evidence>
<evidence type="ECO:0000256" key="2">
    <source>
        <dbReference type="ARBA" id="ARBA00022448"/>
    </source>
</evidence>
<sequence length="202" mass="22620">MALEDILKKINEEARAEADSLLSLARAEAQSIREKARREADDLKATLMREAERRAKSHAERIRILAGLDQRKEILAVKKRLVDESIEEARKKILNLPPEEYLAFLKPLILNAVESGNEEIVPAEREKDLFTAAFLRSLNDALGPERGHLRLSAEAGAFSGGCVLREGNRETNLTLSSLIESNRDMLEPQVARVLFGETKQHG</sequence>
<accession>A0A3A4NZA8</accession>
<gene>
    <name evidence="4" type="primary">atpE</name>
    <name evidence="6" type="ORF">C4520_04680</name>
</gene>
<dbReference type="GO" id="GO:0042777">
    <property type="term" value="P:proton motive force-driven plasma membrane ATP synthesis"/>
    <property type="evidence" value="ECO:0007669"/>
    <property type="project" value="UniProtKB-UniRule"/>
</dbReference>
<comment type="similarity">
    <text evidence="1 4">Belongs to the V-ATPase E subunit family.</text>
</comment>
<evidence type="ECO:0000256" key="4">
    <source>
        <dbReference type="HAMAP-Rule" id="MF_00311"/>
    </source>
</evidence>
<evidence type="ECO:0000256" key="1">
    <source>
        <dbReference type="ARBA" id="ARBA00005901"/>
    </source>
</evidence>
<dbReference type="GO" id="GO:0033178">
    <property type="term" value="C:proton-transporting two-sector ATPase complex, catalytic domain"/>
    <property type="evidence" value="ECO:0007669"/>
    <property type="project" value="InterPro"/>
</dbReference>